<feature type="domain" description="Baseplate protein J-like barrel" evidence="1">
    <location>
        <begin position="113"/>
        <end position="193"/>
    </location>
</feature>
<dbReference type="RefSeq" id="WP_060587511.1">
    <property type="nucleotide sequence ID" value="NZ_CP013067.1"/>
</dbReference>
<accession>A0A0S2SHQ0</accession>
<dbReference type="Proteomes" id="UP000058114">
    <property type="component" value="Chromosome"/>
</dbReference>
<evidence type="ECO:0000259" key="1">
    <source>
        <dbReference type="Pfam" id="PF04865"/>
    </source>
</evidence>
<dbReference type="KEGG" id="asr:WL1483_1820"/>
<reference evidence="3" key="1">
    <citation type="submission" date="2015-10" db="EMBL/GenBank/DDBJ databases">
        <title>Complete Genome Sequence of Aeromonas schubertii strain WL1483.</title>
        <authorList>
            <person name="Liu L."/>
        </authorList>
    </citation>
    <scope>NUCLEOTIDE SEQUENCE [LARGE SCALE GENOMIC DNA]</scope>
    <source>
        <strain evidence="3">WL1483</strain>
    </source>
</reference>
<dbReference type="PATRIC" id="fig|652.5.peg.3844"/>
<organism evidence="2 3">
    <name type="scientific">Aeromonas schubertii</name>
    <dbReference type="NCBI Taxonomy" id="652"/>
    <lineage>
        <taxon>Bacteria</taxon>
        <taxon>Pseudomonadati</taxon>
        <taxon>Pseudomonadota</taxon>
        <taxon>Gammaproteobacteria</taxon>
        <taxon>Aeromonadales</taxon>
        <taxon>Aeromonadaceae</taxon>
        <taxon>Aeromonas</taxon>
    </lineage>
</organism>
<reference evidence="2 3" key="2">
    <citation type="journal article" date="2016" name="Genome Announc.">
        <title>Complete Genome Sequence of the Highly Virulent Aeromonas schubertii Strain WL1483, Isolated from Diseased Snakehead Fish (Channa argus) in China.</title>
        <authorList>
            <person name="Liu L."/>
            <person name="Li N."/>
            <person name="Zhang D."/>
            <person name="Fu X."/>
            <person name="Shi C."/>
            <person name="Lin Q."/>
            <person name="Hao G."/>
        </authorList>
    </citation>
    <scope>NUCLEOTIDE SEQUENCE [LARGE SCALE GENOMIC DNA]</scope>
    <source>
        <strain evidence="2 3">WL1483</strain>
    </source>
</reference>
<name>A0A0S2SHQ0_9GAMM</name>
<dbReference type="AlphaFoldDB" id="A0A0S2SHQ0"/>
<sequence length="392" mass="42547">MMRPTVDFMRLLGESGIPTTAEAMEAELKHEAEAAGSLISNDSDVSPFWRLVRAVVIAPALWIITTLLAKHVLPNTFAATAKGYYLRLKAWDVGLTVKEAQAARGIVEFIKRDPSASLTIPATLWITTERIEGNVYRLRPLQSVISPAGEPVARVMCEAEHPGSAWNLAPGYYNQTSEPLEGIAAIANPAGWLTRPGADAEGDDELALRIRNQFSTGGRFHIDSVYRAALAQVAGIRSDLIFFQHDAPRGPGTANALVMLEVGAVPPSLVATLNTYLAAGNHGHGDDLQVMAIPETQHTLHLTAWGTGTLTDEQKRDLKGEIENAIGAAFRQHAAYPTITRVMPLQRFSMSRLGAELHGLFPTLTSLHIDEADIVPGLTLPRLIRLEVTLHD</sequence>
<proteinExistence type="predicted"/>
<dbReference type="InterPro" id="IPR006949">
    <property type="entry name" value="Barrel_Baseplate_J-like"/>
</dbReference>
<dbReference type="Pfam" id="PF04865">
    <property type="entry name" value="Baseplate_J"/>
    <property type="match status" value="1"/>
</dbReference>
<evidence type="ECO:0000313" key="3">
    <source>
        <dbReference type="Proteomes" id="UP000058114"/>
    </source>
</evidence>
<protein>
    <submittedName>
        <fullName evidence="2">Phage protein</fullName>
    </submittedName>
</protein>
<dbReference type="EMBL" id="CP013067">
    <property type="protein sequence ID" value="ALP41239.1"/>
    <property type="molecule type" value="Genomic_DNA"/>
</dbReference>
<gene>
    <name evidence="2" type="ORF">WL1483_1820</name>
</gene>
<evidence type="ECO:0000313" key="2">
    <source>
        <dbReference type="EMBL" id="ALP41239.1"/>
    </source>
</evidence>